<dbReference type="KEGG" id="dvu:DVU_1276"/>
<dbReference type="STRING" id="882.DVU_1276"/>
<dbReference type="PATRIC" id="fig|882.5.peg.1194"/>
<sequence length="639" mass="69689">MLSPAPALIHELSGWWMMGLKADATATGRLVDIIRNGRAGPAAARPQSSPAGGLFSLFGTNGRDRRTIGVAWRNQTLFLAETRLGSATPPVLQGVQVTPIPAGMRPGDDTFAVFLRKQISEFCGTMPDIDIWTALPDEQAEQWHFRIAKVPPKERDEVAYWTAKKEHDFDERQSVFDCVIGDELIEQGVPKFPVSATIAGRAALHDMRNIIQRTGFALKGVTTRAAAMQNLFSSGWVSAGCEQYAVVHMDEDWTRIDIYSGTSVMVSRVVKTGFASIIRAVVESYMPTPVFADMPPAGQDVPANIPGEAQVRERLLEESMGDMQCAVATPLTHSIDALHERIAPAIDRLLRQLERTMGHFTNTLGYPQISKLFVATPGGCLRPLLEQFSQYLGLPCASLHSLRGAMTPGAELDLAKLPAEHRETVWAIGLSLSHEGRTQNCVHTFRERRQEDKRLRLCRHIAIGSAVAVALTAVFASYTGTQLAAAKHRQQELRQKLAAFGETMDEQKMMLASVQVQSLRKAVRALSEHQVGVAFVSELSSVTPEAVRLSGVRLTRVEPQPATSGKKPAQADEKVQGSAMAIVTGTVSGDILQREAALADFLYRLERSPLVLSVTVEKKGAESGLGAETLQFVATLKLV</sequence>
<organism evidence="1 2">
    <name type="scientific">Nitratidesulfovibrio vulgaris (strain ATCC 29579 / DSM 644 / CCUG 34227 / NCIMB 8303 / VKM B-1760 / Hildenborough)</name>
    <name type="common">Desulfovibrio vulgaris</name>
    <dbReference type="NCBI Taxonomy" id="882"/>
    <lineage>
        <taxon>Bacteria</taxon>
        <taxon>Pseudomonadati</taxon>
        <taxon>Thermodesulfobacteriota</taxon>
        <taxon>Desulfovibrionia</taxon>
        <taxon>Desulfovibrionales</taxon>
        <taxon>Desulfovibrionaceae</taxon>
        <taxon>Nitratidesulfovibrio</taxon>
    </lineage>
</organism>
<keyword evidence="2" id="KW-1185">Reference proteome</keyword>
<proteinExistence type="predicted"/>
<dbReference type="OrthoDB" id="5414910at2"/>
<dbReference type="EMBL" id="AE017285">
    <property type="protein sequence ID" value="AAS95754.1"/>
    <property type="molecule type" value="Genomic_DNA"/>
</dbReference>
<dbReference type="Gene3D" id="3.30.420.40">
    <property type="match status" value="2"/>
</dbReference>
<dbReference type="eggNOG" id="COG4972">
    <property type="taxonomic scope" value="Bacteria"/>
</dbReference>
<dbReference type="Proteomes" id="UP000002194">
    <property type="component" value="Chromosome"/>
</dbReference>
<evidence type="ECO:0000313" key="2">
    <source>
        <dbReference type="Proteomes" id="UP000002194"/>
    </source>
</evidence>
<dbReference type="HOGENOM" id="CLU_010758_0_0_7"/>
<dbReference type="EnsemblBacteria" id="AAS95754">
    <property type="protein sequence ID" value="AAS95754"/>
    <property type="gene ID" value="DVU_1276"/>
</dbReference>
<name>Q72CK7_NITV2</name>
<dbReference type="Gene3D" id="3.30.1490.300">
    <property type="match status" value="1"/>
</dbReference>
<dbReference type="AlphaFoldDB" id="Q72CK7"/>
<evidence type="ECO:0000313" key="1">
    <source>
        <dbReference type="EMBL" id="AAS95754.1"/>
    </source>
</evidence>
<reference evidence="1 2" key="1">
    <citation type="journal article" date="2004" name="Nat. Biotechnol.">
        <title>The genome sequence of the anaerobic, sulfate-reducing bacterium Desulfovibrio vulgaris Hildenborough.</title>
        <authorList>
            <person name="Heidelberg J.F."/>
            <person name="Seshadri R."/>
            <person name="Haveman S.A."/>
            <person name="Hemme C.L."/>
            <person name="Paulsen I.T."/>
            <person name="Kolonay J.F."/>
            <person name="Eisen J.A."/>
            <person name="Ward N."/>
            <person name="Methe B."/>
            <person name="Brinkac L.M."/>
            <person name="Daugherty S.C."/>
            <person name="Deboy R.T."/>
            <person name="Dodson R.J."/>
            <person name="Durkin A.S."/>
            <person name="Madupu R."/>
            <person name="Nelson W.C."/>
            <person name="Sullivan S.A."/>
            <person name="Fouts D."/>
            <person name="Haft D.H."/>
            <person name="Selengut J."/>
            <person name="Peterson J.D."/>
            <person name="Davidsen T.M."/>
            <person name="Zafar N."/>
            <person name="Zhou L."/>
            <person name="Radune D."/>
            <person name="Dimitrov G."/>
            <person name="Hance M."/>
            <person name="Tran K."/>
            <person name="Khouri H."/>
            <person name="Gill J."/>
            <person name="Utterback T.R."/>
            <person name="Feldblyum T.V."/>
            <person name="Wall J.D."/>
            <person name="Voordouw G."/>
            <person name="Fraser C.M."/>
        </authorList>
    </citation>
    <scope>NUCLEOTIDE SEQUENCE [LARGE SCALE GENOMIC DNA]</scope>
    <source>
        <strain evidence="2">ATCC 29579 / DSM 644 / NCIMB 8303 / VKM B-1760 / Hildenborough</strain>
    </source>
</reference>
<evidence type="ECO:0008006" key="3">
    <source>
        <dbReference type="Google" id="ProtNLM"/>
    </source>
</evidence>
<gene>
    <name evidence="1" type="ordered locus">DVU_1276</name>
</gene>
<protein>
    <recommendedName>
        <fullName evidence="3">Fimbrial assembly family protein</fullName>
    </recommendedName>
</protein>
<dbReference type="PaxDb" id="882-DVU_1276"/>
<accession>Q72CK7</accession>